<dbReference type="InterPro" id="IPR058031">
    <property type="entry name" value="AAA_lid_NorR"/>
</dbReference>
<dbReference type="InterPro" id="IPR001789">
    <property type="entry name" value="Sig_transdc_resp-reg_receiver"/>
</dbReference>
<evidence type="ECO:0000256" key="15">
    <source>
        <dbReference type="ARBA" id="ARBA00031910"/>
    </source>
</evidence>
<dbReference type="Pfam" id="PF02954">
    <property type="entry name" value="HTH_8"/>
    <property type="match status" value="1"/>
</dbReference>
<evidence type="ECO:0000256" key="12">
    <source>
        <dbReference type="ARBA" id="ARBA00023163"/>
    </source>
</evidence>
<keyword evidence="3" id="KW-0963">Cytoplasm</keyword>
<evidence type="ECO:0000256" key="8">
    <source>
        <dbReference type="ARBA" id="ARBA00023012"/>
    </source>
</evidence>
<name>A0A1P8WI56_9PLAN</name>
<keyword evidence="11" id="KW-0010">Activator</keyword>
<dbReference type="PRINTS" id="PR01590">
    <property type="entry name" value="HTHFIS"/>
</dbReference>
<keyword evidence="7" id="KW-0067">ATP-binding</keyword>
<dbReference type="SMART" id="SM00382">
    <property type="entry name" value="AAA"/>
    <property type="match status" value="1"/>
</dbReference>
<dbReference type="PROSITE" id="PS50110">
    <property type="entry name" value="RESPONSE_REGULATORY"/>
    <property type="match status" value="1"/>
</dbReference>
<dbReference type="GO" id="GO:0005524">
    <property type="term" value="F:ATP binding"/>
    <property type="evidence" value="ECO:0007669"/>
    <property type="project" value="UniProtKB-KW"/>
</dbReference>
<dbReference type="Pfam" id="PF00072">
    <property type="entry name" value="Response_reg"/>
    <property type="match status" value="1"/>
</dbReference>
<dbReference type="Gene3D" id="3.40.50.2300">
    <property type="match status" value="1"/>
</dbReference>
<evidence type="ECO:0000256" key="10">
    <source>
        <dbReference type="ARBA" id="ARBA00023125"/>
    </source>
</evidence>
<dbReference type="SUPFAM" id="SSF52540">
    <property type="entry name" value="P-loop containing nucleoside triphosphate hydrolases"/>
    <property type="match status" value="1"/>
</dbReference>
<dbReference type="PROSITE" id="PS50045">
    <property type="entry name" value="SIGMA54_INTERACT_4"/>
    <property type="match status" value="1"/>
</dbReference>
<dbReference type="SUPFAM" id="SSF52172">
    <property type="entry name" value="CheY-like"/>
    <property type="match status" value="1"/>
</dbReference>
<dbReference type="GO" id="GO:0043565">
    <property type="term" value="F:sequence-specific DNA binding"/>
    <property type="evidence" value="ECO:0007669"/>
    <property type="project" value="InterPro"/>
</dbReference>
<dbReference type="Gene3D" id="3.40.50.300">
    <property type="entry name" value="P-loop containing nucleotide triphosphate hydrolases"/>
    <property type="match status" value="1"/>
</dbReference>
<keyword evidence="6" id="KW-0547">Nucleotide-binding</keyword>
<dbReference type="SMART" id="SM00448">
    <property type="entry name" value="REC"/>
    <property type="match status" value="1"/>
</dbReference>
<keyword evidence="8" id="KW-0902">Two-component regulatory system</keyword>
<evidence type="ECO:0000256" key="3">
    <source>
        <dbReference type="ARBA" id="ARBA00022490"/>
    </source>
</evidence>
<protein>
    <recommendedName>
        <fullName evidence="2">DNA-binding transcriptional regulator NtrC</fullName>
    </recommendedName>
    <alternativeName>
        <fullName evidence="14">Nitrogen regulation protein NR(I)</fullName>
    </alternativeName>
    <alternativeName>
        <fullName evidence="15">Nitrogen regulator I</fullName>
    </alternativeName>
</protein>
<dbReference type="PANTHER" id="PTHR32071:SF95">
    <property type="entry name" value="DNA-BINDING TRANSCRIPTIONAL REGULATOR NTRC"/>
    <property type="match status" value="1"/>
</dbReference>
<dbReference type="InterPro" id="IPR003593">
    <property type="entry name" value="AAA+_ATPase"/>
</dbReference>
<keyword evidence="9" id="KW-0805">Transcription regulation</keyword>
<evidence type="ECO:0000259" key="17">
    <source>
        <dbReference type="PROSITE" id="PS50045"/>
    </source>
</evidence>
<dbReference type="InterPro" id="IPR011006">
    <property type="entry name" value="CheY-like_superfamily"/>
</dbReference>
<dbReference type="Pfam" id="PF25601">
    <property type="entry name" value="AAA_lid_14"/>
    <property type="match status" value="1"/>
</dbReference>
<dbReference type="Pfam" id="PF00158">
    <property type="entry name" value="Sigma54_activat"/>
    <property type="match status" value="1"/>
</dbReference>
<keyword evidence="10" id="KW-0238">DNA-binding</keyword>
<dbReference type="EMBL" id="CP017641">
    <property type="protein sequence ID" value="APZ93717.1"/>
    <property type="molecule type" value="Genomic_DNA"/>
</dbReference>
<dbReference type="GO" id="GO:0006355">
    <property type="term" value="P:regulation of DNA-templated transcription"/>
    <property type="evidence" value="ECO:0007669"/>
    <property type="project" value="InterPro"/>
</dbReference>
<keyword evidence="4" id="KW-0678">Repressor</keyword>
<sequence length="475" mass="52158">MAQLLVIDDEPSILHAFRRVFDDPQLELLTAETAAAGEHIVREDLPDVVVLDLNLPDRSGLQCFERIKEIDPRIPVIFITGHGTVESAIEATKHGAFDYLFKPLELSELKAIVAKALRLSEMMKTTPVVNPDNNSGVAGKQAMVGRCEAMQEIYKAIGRVAAKDITVLIQGESGTGKELVAKALYKHSLRSKGPFRALNCAAIPESLLESELFGHEKGAFTGADRRRIGHFEQANHGTLFLDEVGDMSAMTQSKLLRVLQERTLERVGGSETISVDVRVIAATNLDLEKLVGEGKFRSDLFFRLRDFTINLPPLRERGDDIQMLVEHFLCKHSAALGKNVTQVAESTMDVLRAAPWPGNVRELESAIKQSLLNTPGAVLLPECLPPSLGGSEKHADGHSFQLQKLIEDHLREDGATDLYAKVISNAERELFTTVLKHTSGNQVHASAILGISRVTLRNKLRTFGINAADFDVAGR</sequence>
<evidence type="ECO:0000313" key="20">
    <source>
        <dbReference type="Proteomes" id="UP000187735"/>
    </source>
</evidence>
<proteinExistence type="predicted"/>
<dbReference type="InterPro" id="IPR027417">
    <property type="entry name" value="P-loop_NTPase"/>
</dbReference>
<evidence type="ECO:0000256" key="13">
    <source>
        <dbReference type="ARBA" id="ARBA00023231"/>
    </source>
</evidence>
<evidence type="ECO:0000256" key="5">
    <source>
        <dbReference type="ARBA" id="ARBA00022553"/>
    </source>
</evidence>
<reference evidence="19 20" key="1">
    <citation type="journal article" date="2016" name="Front. Microbiol.">
        <title>Fuerstia marisgermanicae gen. nov., sp. nov., an Unusual Member of the Phylum Planctomycetes from the German Wadden Sea.</title>
        <authorList>
            <person name="Kohn T."/>
            <person name="Heuer A."/>
            <person name="Jogler M."/>
            <person name="Vollmers J."/>
            <person name="Boedeker C."/>
            <person name="Bunk B."/>
            <person name="Rast P."/>
            <person name="Borchert D."/>
            <person name="Glockner I."/>
            <person name="Freese H.M."/>
            <person name="Klenk H.P."/>
            <person name="Overmann J."/>
            <person name="Kaster A.K."/>
            <person name="Rohde M."/>
            <person name="Wiegand S."/>
            <person name="Jogler C."/>
        </authorList>
    </citation>
    <scope>NUCLEOTIDE SEQUENCE [LARGE SCALE GENOMIC DNA]</scope>
    <source>
        <strain evidence="19 20">NH11</strain>
    </source>
</reference>
<gene>
    <name evidence="19" type="primary">ntrC</name>
    <name evidence="19" type="ORF">Fuma_03335</name>
</gene>
<dbReference type="STRING" id="1891926.Fuma_03335"/>
<dbReference type="InterPro" id="IPR009057">
    <property type="entry name" value="Homeodomain-like_sf"/>
</dbReference>
<dbReference type="RefSeq" id="WP_077025142.1">
    <property type="nucleotide sequence ID" value="NZ_CP017641.1"/>
</dbReference>
<evidence type="ECO:0000256" key="4">
    <source>
        <dbReference type="ARBA" id="ARBA00022491"/>
    </source>
</evidence>
<dbReference type="PANTHER" id="PTHR32071">
    <property type="entry name" value="TRANSCRIPTIONAL REGULATORY PROTEIN"/>
    <property type="match status" value="1"/>
</dbReference>
<keyword evidence="5 16" id="KW-0597">Phosphoprotein</keyword>
<organism evidence="19 20">
    <name type="scientific">Fuerstiella marisgermanici</name>
    <dbReference type="NCBI Taxonomy" id="1891926"/>
    <lineage>
        <taxon>Bacteria</taxon>
        <taxon>Pseudomonadati</taxon>
        <taxon>Planctomycetota</taxon>
        <taxon>Planctomycetia</taxon>
        <taxon>Planctomycetales</taxon>
        <taxon>Planctomycetaceae</taxon>
        <taxon>Fuerstiella</taxon>
    </lineage>
</organism>
<feature type="modified residue" description="4-aspartylphosphate" evidence="16">
    <location>
        <position position="52"/>
    </location>
</feature>
<dbReference type="FunFam" id="3.40.50.300:FF:000006">
    <property type="entry name" value="DNA-binding transcriptional regulator NtrC"/>
    <property type="match status" value="1"/>
</dbReference>
<evidence type="ECO:0000256" key="2">
    <source>
        <dbReference type="ARBA" id="ARBA00019059"/>
    </source>
</evidence>
<dbReference type="GO" id="GO:0005737">
    <property type="term" value="C:cytoplasm"/>
    <property type="evidence" value="ECO:0007669"/>
    <property type="project" value="UniProtKB-SubCell"/>
</dbReference>
<dbReference type="OrthoDB" id="9803970at2"/>
<feature type="domain" description="Response regulatory" evidence="18">
    <location>
        <begin position="3"/>
        <end position="117"/>
    </location>
</feature>
<dbReference type="Proteomes" id="UP000187735">
    <property type="component" value="Chromosome"/>
</dbReference>
<dbReference type="InterPro" id="IPR025662">
    <property type="entry name" value="Sigma_54_int_dom_ATP-bd_1"/>
</dbReference>
<evidence type="ECO:0000256" key="6">
    <source>
        <dbReference type="ARBA" id="ARBA00022741"/>
    </source>
</evidence>
<dbReference type="CDD" id="cd00009">
    <property type="entry name" value="AAA"/>
    <property type="match status" value="1"/>
</dbReference>
<evidence type="ECO:0000256" key="16">
    <source>
        <dbReference type="PROSITE-ProRule" id="PRU00169"/>
    </source>
</evidence>
<evidence type="ECO:0000256" key="11">
    <source>
        <dbReference type="ARBA" id="ARBA00023159"/>
    </source>
</evidence>
<keyword evidence="12" id="KW-0804">Transcription</keyword>
<keyword evidence="20" id="KW-1185">Reference proteome</keyword>
<keyword evidence="13" id="KW-0535">Nitrogen fixation</keyword>
<dbReference type="Gene3D" id="1.10.10.60">
    <property type="entry name" value="Homeodomain-like"/>
    <property type="match status" value="1"/>
</dbReference>
<evidence type="ECO:0000313" key="19">
    <source>
        <dbReference type="EMBL" id="APZ93717.1"/>
    </source>
</evidence>
<dbReference type="Gene3D" id="1.10.8.60">
    <property type="match status" value="1"/>
</dbReference>
<evidence type="ECO:0000256" key="14">
    <source>
        <dbReference type="ARBA" id="ARBA00029881"/>
    </source>
</evidence>
<accession>A0A1P8WI56</accession>
<dbReference type="GO" id="GO:0000160">
    <property type="term" value="P:phosphorelay signal transduction system"/>
    <property type="evidence" value="ECO:0007669"/>
    <property type="project" value="UniProtKB-KW"/>
</dbReference>
<comment type="subcellular location">
    <subcellularLocation>
        <location evidence="1">Cytoplasm</location>
    </subcellularLocation>
</comment>
<dbReference type="PROSITE" id="PS00675">
    <property type="entry name" value="SIGMA54_INTERACT_1"/>
    <property type="match status" value="1"/>
</dbReference>
<evidence type="ECO:0000259" key="18">
    <source>
        <dbReference type="PROSITE" id="PS50110"/>
    </source>
</evidence>
<dbReference type="InterPro" id="IPR002078">
    <property type="entry name" value="Sigma_54_int"/>
</dbReference>
<evidence type="ECO:0000256" key="9">
    <source>
        <dbReference type="ARBA" id="ARBA00023015"/>
    </source>
</evidence>
<dbReference type="KEGG" id="fmr:Fuma_03335"/>
<evidence type="ECO:0000256" key="1">
    <source>
        <dbReference type="ARBA" id="ARBA00004496"/>
    </source>
</evidence>
<feature type="domain" description="Sigma-54 factor interaction" evidence="17">
    <location>
        <begin position="143"/>
        <end position="372"/>
    </location>
</feature>
<dbReference type="SUPFAM" id="SSF46689">
    <property type="entry name" value="Homeodomain-like"/>
    <property type="match status" value="1"/>
</dbReference>
<dbReference type="InterPro" id="IPR002197">
    <property type="entry name" value="HTH_Fis"/>
</dbReference>
<evidence type="ECO:0000256" key="7">
    <source>
        <dbReference type="ARBA" id="ARBA00022840"/>
    </source>
</evidence>
<dbReference type="AlphaFoldDB" id="A0A1P8WI56"/>